<reference evidence="2 3" key="1">
    <citation type="submission" date="2018-05" db="EMBL/GenBank/DDBJ databases">
        <title>Streptomyces venezuelae.</title>
        <authorList>
            <person name="Kim W."/>
            <person name="Lee N."/>
            <person name="Cho B.-K."/>
        </authorList>
    </citation>
    <scope>NUCLEOTIDE SEQUENCE [LARGE SCALE GENOMIC DNA]</scope>
    <source>
        <strain evidence="2 3">ATCC 21782</strain>
    </source>
</reference>
<evidence type="ECO:0000313" key="3">
    <source>
        <dbReference type="Proteomes" id="UP000325211"/>
    </source>
</evidence>
<protein>
    <recommendedName>
        <fullName evidence="1">Bacterial toxin 44 domain-containing protein</fullName>
    </recommendedName>
</protein>
<evidence type="ECO:0000313" key="2">
    <source>
        <dbReference type="EMBL" id="QES49517.1"/>
    </source>
</evidence>
<organism evidence="2 3">
    <name type="scientific">Streptomyces venezuelae</name>
    <dbReference type="NCBI Taxonomy" id="54571"/>
    <lineage>
        <taxon>Bacteria</taxon>
        <taxon>Bacillati</taxon>
        <taxon>Actinomycetota</taxon>
        <taxon>Actinomycetes</taxon>
        <taxon>Kitasatosporales</taxon>
        <taxon>Streptomycetaceae</taxon>
        <taxon>Streptomyces</taxon>
    </lineage>
</organism>
<dbReference type="Proteomes" id="UP000325211">
    <property type="component" value="Chromosome"/>
</dbReference>
<feature type="domain" description="Bacterial toxin 44" evidence="1">
    <location>
        <begin position="254"/>
        <end position="349"/>
    </location>
</feature>
<sequence>MLTYQEVMTTDLGRLNTAAARWDGMAGEFKKIEDRYAESVQKLAPGQKWLGSAAGMAQTNFAVTRQEYAAAQTQAKAVAGILREAYTGFTDLKKKVESARKDAVEAGMRVSETGRATFDFDRVEDPAQARLLRRDPGLREAEDSWTAHIAQAVRAVEEFDTAVKQALEAVVVDSNPFDGTFAGFNGSAKPVIPPTGPARSEQKFTDAEKFIFDEMKRNVDSDTVRQLQSLLRKPEWYEFGRNHGNDINAALVMWGVKVAPGQDWDHKPQLQDRYDLRHKDDYFFKQPGQNREVFYDIYSNVHYGYVGRAAGFDPDTLIKGASLGETLLTGDDDHGDQITMRVGMELYDKYGKNMTQEQLRQGIEEAMDRMEQAKREGRDVPQIRATG</sequence>
<gene>
    <name evidence="2" type="ORF">DEJ50_18600</name>
</gene>
<accession>A0A5P2D5N8</accession>
<name>A0A5P2D5N8_STRVZ</name>
<proteinExistence type="predicted"/>
<dbReference type="OrthoDB" id="3543532at2"/>
<dbReference type="AlphaFoldDB" id="A0A5P2D5N8"/>
<dbReference type="EMBL" id="CP029190">
    <property type="protein sequence ID" value="QES49517.1"/>
    <property type="molecule type" value="Genomic_DNA"/>
</dbReference>
<evidence type="ECO:0000259" key="1">
    <source>
        <dbReference type="Pfam" id="PF15607"/>
    </source>
</evidence>
<dbReference type="Gene3D" id="1.20.1260.20">
    <property type="entry name" value="PPE superfamily"/>
    <property type="match status" value="1"/>
</dbReference>
<dbReference type="InterPro" id="IPR038332">
    <property type="entry name" value="PPE_sf"/>
</dbReference>
<dbReference type="Pfam" id="PF15607">
    <property type="entry name" value="Ntox44"/>
    <property type="match status" value="1"/>
</dbReference>
<dbReference type="InterPro" id="IPR028946">
    <property type="entry name" value="Ntox44"/>
</dbReference>